<dbReference type="Pfam" id="PF05960">
    <property type="entry name" value="DUF885"/>
    <property type="match status" value="1"/>
</dbReference>
<feature type="chain" id="PRO_5045407466" evidence="1">
    <location>
        <begin position="35"/>
        <end position="627"/>
    </location>
</feature>
<comment type="caution">
    <text evidence="2">The sequence shown here is derived from an EMBL/GenBank/DDBJ whole genome shotgun (WGS) entry which is preliminary data.</text>
</comment>
<organism evidence="2 3">
    <name type="scientific">Roseateles koreensis</name>
    <dbReference type="NCBI Taxonomy" id="2987526"/>
    <lineage>
        <taxon>Bacteria</taxon>
        <taxon>Pseudomonadati</taxon>
        <taxon>Pseudomonadota</taxon>
        <taxon>Betaproteobacteria</taxon>
        <taxon>Burkholderiales</taxon>
        <taxon>Sphaerotilaceae</taxon>
        <taxon>Roseateles</taxon>
    </lineage>
</organism>
<dbReference type="Proteomes" id="UP001219862">
    <property type="component" value="Unassembled WGS sequence"/>
</dbReference>
<sequence length="627" mass="69698">MKNMTTLPVKLKALPTRLALLLCLGASLTASALAAPVKTPEAQARHAERDRAAQVQHTFDAEVDAFLTAYWQLLPEAASVAGRYEASAHLPAPTEARRQGLIRFAQQWLSRLQALPARLQLDEGQTGDLALLVNHLQNLRWSQERFRSEVWDPTGYNVADGFSDLLNKGDFTPAQRVQMIDRRLQQVPAFYRAALQQIKDPAAPLLKMAISQNKGGLELFSHDIADLLQRTDLEPSNRARVLQHRDTAVRAIQQFVTALEAIDARQTRDGSGRSFRIGREAYAQKFAYEIQATVDAPTLYQRALNEKARLQQAMSELADGLWPQLFPGEAPATNRLDKIARVIDKLAENHVSPAGYIDDIRAQLPALAAWVQSHDLLDLDPSKPLQVRETPAYMRGLAGASISAPGPLDPQGVTYYNVDPLDPAQTEKTESYLREYNHWALQVLSIHEAIPGHYVQLLHANKSPSKVKSLFGNGAMVEGWAVYSERMMMESGWGQVDGKPSPEMGLMYAKWNLRVVCNTLLDYSVHVLGMSEADALHLLEKEAFQSHTEATEKWHRVQVSSVQLTSYFAGFSEILALRDQLKAIQGPAFNLKAFHEEFLSYGSAPVAMVARQMLARAQGTSLPTSSR</sequence>
<reference evidence="2 3" key="1">
    <citation type="submission" date="2022-10" db="EMBL/GenBank/DDBJ databases">
        <title>paucibacter sp. hw8 Genome sequencing.</title>
        <authorList>
            <person name="Park S."/>
        </authorList>
    </citation>
    <scope>NUCLEOTIDE SEQUENCE [LARGE SCALE GENOMIC DNA]</scope>
    <source>
        <strain evidence="3">hw8</strain>
    </source>
</reference>
<keyword evidence="3" id="KW-1185">Reference proteome</keyword>
<protein>
    <submittedName>
        <fullName evidence="2">DUF885 domain-containing protein</fullName>
    </submittedName>
</protein>
<dbReference type="PANTHER" id="PTHR33361:SF15">
    <property type="entry name" value="DUF885 FAMILY LIPOPROTEIN"/>
    <property type="match status" value="1"/>
</dbReference>
<dbReference type="RefSeq" id="WP_273597677.1">
    <property type="nucleotide sequence ID" value="NZ_JAQQXS010000014.1"/>
</dbReference>
<feature type="signal peptide" evidence="1">
    <location>
        <begin position="1"/>
        <end position="34"/>
    </location>
</feature>
<dbReference type="PANTHER" id="PTHR33361">
    <property type="entry name" value="GLR0591 PROTEIN"/>
    <property type="match status" value="1"/>
</dbReference>
<evidence type="ECO:0000256" key="1">
    <source>
        <dbReference type="SAM" id="SignalP"/>
    </source>
</evidence>
<gene>
    <name evidence="2" type="ORF">PRZ01_15345</name>
</gene>
<keyword evidence="1" id="KW-0732">Signal</keyword>
<evidence type="ECO:0000313" key="2">
    <source>
        <dbReference type="EMBL" id="MDC8786564.1"/>
    </source>
</evidence>
<proteinExistence type="predicted"/>
<dbReference type="EMBL" id="JAQQXS010000014">
    <property type="protein sequence ID" value="MDC8786564.1"/>
    <property type="molecule type" value="Genomic_DNA"/>
</dbReference>
<accession>A0ABT5KUF2</accession>
<name>A0ABT5KUF2_9BURK</name>
<evidence type="ECO:0000313" key="3">
    <source>
        <dbReference type="Proteomes" id="UP001219862"/>
    </source>
</evidence>
<dbReference type="InterPro" id="IPR010281">
    <property type="entry name" value="DUF885"/>
</dbReference>